<name>A0ACB0L0X0_TRIPR</name>
<organism evidence="1 2">
    <name type="scientific">Trifolium pratense</name>
    <name type="common">Red clover</name>
    <dbReference type="NCBI Taxonomy" id="57577"/>
    <lineage>
        <taxon>Eukaryota</taxon>
        <taxon>Viridiplantae</taxon>
        <taxon>Streptophyta</taxon>
        <taxon>Embryophyta</taxon>
        <taxon>Tracheophyta</taxon>
        <taxon>Spermatophyta</taxon>
        <taxon>Magnoliopsida</taxon>
        <taxon>eudicotyledons</taxon>
        <taxon>Gunneridae</taxon>
        <taxon>Pentapetalae</taxon>
        <taxon>rosids</taxon>
        <taxon>fabids</taxon>
        <taxon>Fabales</taxon>
        <taxon>Fabaceae</taxon>
        <taxon>Papilionoideae</taxon>
        <taxon>50 kb inversion clade</taxon>
        <taxon>NPAAA clade</taxon>
        <taxon>Hologalegina</taxon>
        <taxon>IRL clade</taxon>
        <taxon>Trifolieae</taxon>
        <taxon>Trifolium</taxon>
    </lineage>
</organism>
<gene>
    <name evidence="1" type="ORF">MILVUS5_LOCUS27925</name>
</gene>
<sequence>MYKLIHAHHALNDDTTIADDMYVGECQDASKFNKDLVQGNLLMCSYTMRFVLGLSSINKALETAMNLSAAGVVFPMYPSVNGFELNPIPMKILGIIIALATDSKILLEYYNSSIEKDGTSEKIVKLGAFASINGGLTASYSNVAPSVMYYSARGPDPEDSLPHEADILKPILVAPGSLIWAAWSSDVTDSDEFLGENSAMMSGTSMAAPHVAGLAALIKQKFPDFSPAAIGSSLSTMASLDDNSGKPIMAQRTYPSPDLNKSPATPFDMGSGFVNATAALNPGLFFDSSYDDYMSFLCGINGSASAVLDYTGQNCWIHNSTVYGSDLNLLSITIARLDQSRVVQRTVQNIAGNETYSVGWSSPYGVSVKVSPTRFSIANGERQVLSVIFNATGNRSTASYGRIGLFGNQGHIVNIPVSVIVKISL</sequence>
<dbReference type="EMBL" id="CASHSV030000409">
    <property type="protein sequence ID" value="CAJ2662318.1"/>
    <property type="molecule type" value="Genomic_DNA"/>
</dbReference>
<keyword evidence="2" id="KW-1185">Reference proteome</keyword>
<reference evidence="1" key="1">
    <citation type="submission" date="2023-10" db="EMBL/GenBank/DDBJ databases">
        <authorList>
            <person name="Rodriguez Cubillos JULIANA M."/>
            <person name="De Vega J."/>
        </authorList>
    </citation>
    <scope>NUCLEOTIDE SEQUENCE</scope>
</reference>
<dbReference type="Proteomes" id="UP001177021">
    <property type="component" value="Unassembled WGS sequence"/>
</dbReference>
<proteinExistence type="predicted"/>
<accession>A0ACB0L0X0</accession>
<evidence type="ECO:0000313" key="2">
    <source>
        <dbReference type="Proteomes" id="UP001177021"/>
    </source>
</evidence>
<protein>
    <submittedName>
        <fullName evidence="1">Uncharacterized protein</fullName>
    </submittedName>
</protein>
<evidence type="ECO:0000313" key="1">
    <source>
        <dbReference type="EMBL" id="CAJ2662318.1"/>
    </source>
</evidence>
<comment type="caution">
    <text evidence="1">The sequence shown here is derived from an EMBL/GenBank/DDBJ whole genome shotgun (WGS) entry which is preliminary data.</text>
</comment>